<feature type="repeat" description="WD" evidence="3">
    <location>
        <begin position="701"/>
        <end position="742"/>
    </location>
</feature>
<feature type="domain" description="Novel STAND NTPase 1" evidence="5">
    <location>
        <begin position="20"/>
        <end position="424"/>
    </location>
</feature>
<dbReference type="SMART" id="SM00320">
    <property type="entry name" value="WD40"/>
    <property type="match status" value="12"/>
</dbReference>
<feature type="repeat" description="WD" evidence="3">
    <location>
        <begin position="744"/>
        <end position="785"/>
    </location>
</feature>
<evidence type="ECO:0000256" key="3">
    <source>
        <dbReference type="PROSITE-ProRule" id="PRU00221"/>
    </source>
</evidence>
<feature type="repeat" description="WD" evidence="3">
    <location>
        <begin position="1104"/>
        <end position="1145"/>
    </location>
</feature>
<protein>
    <recommendedName>
        <fullName evidence="5">Novel STAND NTPase 1 domain-containing protein</fullName>
    </recommendedName>
</protein>
<evidence type="ECO:0000259" key="5">
    <source>
        <dbReference type="Pfam" id="PF20703"/>
    </source>
</evidence>
<gene>
    <name evidence="6" type="ORF">GCM10010191_52200</name>
</gene>
<feature type="repeat" description="WD" evidence="3">
    <location>
        <begin position="654"/>
        <end position="695"/>
    </location>
</feature>
<dbReference type="PANTHER" id="PTHR19848:SF8">
    <property type="entry name" value="F-BOX AND WD REPEAT DOMAIN CONTAINING 7"/>
    <property type="match status" value="1"/>
</dbReference>
<dbReference type="InterPro" id="IPR001680">
    <property type="entry name" value="WD40_rpt"/>
</dbReference>
<comment type="caution">
    <text evidence="6">The sequence shown here is derived from an EMBL/GenBank/DDBJ whole genome shotgun (WGS) entry which is preliminary data.</text>
</comment>
<dbReference type="InterPro" id="IPR027417">
    <property type="entry name" value="P-loop_NTPase"/>
</dbReference>
<feature type="repeat" description="WD" evidence="3">
    <location>
        <begin position="934"/>
        <end position="968"/>
    </location>
</feature>
<evidence type="ECO:0000256" key="2">
    <source>
        <dbReference type="ARBA" id="ARBA00022737"/>
    </source>
</evidence>
<name>A0ABN3JJQ1_9ACTN</name>
<dbReference type="Proteomes" id="UP001501231">
    <property type="component" value="Unassembled WGS sequence"/>
</dbReference>
<reference evidence="6 7" key="1">
    <citation type="journal article" date="2019" name="Int. J. Syst. Evol. Microbiol.">
        <title>The Global Catalogue of Microorganisms (GCM) 10K type strain sequencing project: providing services to taxonomists for standard genome sequencing and annotation.</title>
        <authorList>
            <consortium name="The Broad Institute Genomics Platform"/>
            <consortium name="The Broad Institute Genome Sequencing Center for Infectious Disease"/>
            <person name="Wu L."/>
            <person name="Ma J."/>
        </authorList>
    </citation>
    <scope>NUCLEOTIDE SEQUENCE [LARGE SCALE GENOMIC DNA]</scope>
    <source>
        <strain evidence="6 7">JCM 3325</strain>
    </source>
</reference>
<dbReference type="EMBL" id="BAAARW010000020">
    <property type="protein sequence ID" value="GAA2431893.1"/>
    <property type="molecule type" value="Genomic_DNA"/>
</dbReference>
<evidence type="ECO:0000313" key="7">
    <source>
        <dbReference type="Proteomes" id="UP001501231"/>
    </source>
</evidence>
<keyword evidence="4" id="KW-0812">Transmembrane</keyword>
<dbReference type="InterPro" id="IPR019775">
    <property type="entry name" value="WD40_repeat_CS"/>
</dbReference>
<dbReference type="SUPFAM" id="SSF50998">
    <property type="entry name" value="Quinoprotein alcohol dehydrogenase-like"/>
    <property type="match status" value="2"/>
</dbReference>
<dbReference type="Pfam" id="PF00400">
    <property type="entry name" value="WD40"/>
    <property type="match status" value="10"/>
</dbReference>
<dbReference type="PROSITE" id="PS50082">
    <property type="entry name" value="WD_REPEATS_2"/>
    <property type="match status" value="10"/>
</dbReference>
<feature type="repeat" description="WD" evidence="3">
    <location>
        <begin position="1147"/>
        <end position="1179"/>
    </location>
</feature>
<organism evidence="6 7">
    <name type="scientific">Actinomadura vinacea</name>
    <dbReference type="NCBI Taxonomy" id="115336"/>
    <lineage>
        <taxon>Bacteria</taxon>
        <taxon>Bacillati</taxon>
        <taxon>Actinomycetota</taxon>
        <taxon>Actinomycetes</taxon>
        <taxon>Streptosporangiales</taxon>
        <taxon>Thermomonosporaceae</taxon>
        <taxon>Actinomadura</taxon>
    </lineage>
</organism>
<dbReference type="PROSITE" id="PS50294">
    <property type="entry name" value="WD_REPEATS_REGION"/>
    <property type="match status" value="6"/>
</dbReference>
<dbReference type="Gene3D" id="2.130.10.10">
    <property type="entry name" value="YVTN repeat-like/Quinoprotein amine dehydrogenase"/>
    <property type="match status" value="5"/>
</dbReference>
<dbReference type="PROSITE" id="PS00678">
    <property type="entry name" value="WD_REPEATS_1"/>
    <property type="match status" value="4"/>
</dbReference>
<accession>A0ABN3JJQ1</accession>
<dbReference type="CDD" id="cd00200">
    <property type="entry name" value="WD40"/>
    <property type="match status" value="2"/>
</dbReference>
<dbReference type="Pfam" id="PF20703">
    <property type="entry name" value="nSTAND1"/>
    <property type="match status" value="1"/>
</dbReference>
<evidence type="ECO:0000256" key="1">
    <source>
        <dbReference type="ARBA" id="ARBA00022574"/>
    </source>
</evidence>
<dbReference type="PANTHER" id="PTHR19848">
    <property type="entry name" value="WD40 REPEAT PROTEIN"/>
    <property type="match status" value="1"/>
</dbReference>
<keyword evidence="2" id="KW-0677">Repeat</keyword>
<feature type="repeat" description="WD" evidence="3">
    <location>
        <begin position="834"/>
        <end position="866"/>
    </location>
</feature>
<feature type="repeat" description="WD" evidence="3">
    <location>
        <begin position="791"/>
        <end position="832"/>
    </location>
</feature>
<dbReference type="InterPro" id="IPR015943">
    <property type="entry name" value="WD40/YVTN_repeat-like_dom_sf"/>
</dbReference>
<feature type="repeat" description="WD" evidence="3">
    <location>
        <begin position="1016"/>
        <end position="1057"/>
    </location>
</feature>
<keyword evidence="4" id="KW-1133">Transmembrane helix</keyword>
<feature type="transmembrane region" description="Helical" evidence="4">
    <location>
        <begin position="477"/>
        <end position="497"/>
    </location>
</feature>
<evidence type="ECO:0000256" key="4">
    <source>
        <dbReference type="SAM" id="Phobius"/>
    </source>
</evidence>
<dbReference type="RefSeq" id="WP_344592330.1">
    <property type="nucleotide sequence ID" value="NZ_BAAARW010000020.1"/>
</dbReference>
<keyword evidence="1 3" id="KW-0853">WD repeat</keyword>
<dbReference type="PRINTS" id="PR00320">
    <property type="entry name" value="GPROTEINBRPT"/>
</dbReference>
<dbReference type="SUPFAM" id="SSF52540">
    <property type="entry name" value="P-loop containing nucleoside triphosphate hydrolases"/>
    <property type="match status" value="1"/>
</dbReference>
<dbReference type="InterPro" id="IPR011047">
    <property type="entry name" value="Quinoprotein_ADH-like_sf"/>
</dbReference>
<evidence type="ECO:0000313" key="6">
    <source>
        <dbReference type="EMBL" id="GAA2431893.1"/>
    </source>
</evidence>
<feature type="repeat" description="WD" evidence="3">
    <location>
        <begin position="1071"/>
        <end position="1102"/>
    </location>
</feature>
<keyword evidence="7" id="KW-1185">Reference proteome</keyword>
<dbReference type="InterPro" id="IPR049052">
    <property type="entry name" value="nSTAND1"/>
</dbReference>
<proteinExistence type="predicted"/>
<sequence length="1216" mass="131194">MSDGERALSLPSGDGDDVCPYQGLAPFETETSDLFFGRAQATRGLLARLGPRLEAQGSVLLVSGASGVGKSSLLRAGLLPELARGTLPVAGSETWPRLLVTPTSEPLRALAEAWTEEFGGNAGTVRELLRDDPRGALTGPLAPPGRLVLVVDQFEELFTLVTGEEERQAFVRALHALAEGPPGAGVVIGVRADYWDRCAAYPQFAEAIQDGQVIVEPMTESDLRLAITGPAASVDLELEPGLVETILAELRAGRDAADRYEPGALPLLSQALRNTWERREKRRLTVRGYEESGRVRDSVRRTADEVLDRLPAEDRKTALRLFRRMTVISAGGRVVRRRATLAEMRAAASAHTAEQRDRVGALLSAFAEQRLITLHEDAVEIAHDALLTAWPTLRQWLEPDLAAQEVYDRLVDDAAQWAENHRDPAFLYRGARLLSVQDTRPRWDRDPDSFPPPGPIVEGFIAASMRAARRAGRRRRLVMAGLAVLTVVALIAAVAAVDAAGDADRQRRLAVSRQLAAQSEIAGDPTISSLLAVAAWRIAPTAEARYRMLDAATRPGRGSIKGDGRTIIELAFSPDGSKIATAHEQEGVVRFWDTASRRQVGAPIDAKSITSCLAGFDIAFSPDGKTLVTSCFRFIRFWDVATRRPLGPLLDAAMEEPIGGVQTLAFSPDGRTLATSNYEGTTLLWDVATRRRTGGPFGEYQATGKKSIKAMAWTPDGKRLVTAGLDDTARLWDTVAGRQVGDGFTGHTDDVHDLSISPDGTTLATASTDGTARLWNLATQKEIGTLRDPDRRGAVGGFRGIAFSPDGKRLVTAGEEGITRLWDVADRRPVGPVLGDKRQRVKRVAFSPDGRTVAAAGDAGAVWLWDPLAHRQVGAAMPASSDAVFSPDGKTLVTPRPEPDASGYRVAEGALQIWDVATQRRVGRPMEPAGRPALYDVEFDAAGRTLTTRTADGTIRRWDTATQRQIGSPIPSDTNAMTARFSPDDRLLAVQRSVEDRSIAFWDIAGRREVGPRITVPGFTDNIWEMRFSPDGATLALAGKDRSVRFFDVATHRQVGAPMPAAVGGGYFDHLAFSPDGRTLASTPGDGTVRLWDVAARRQIGDALTGHTDFITEVQFSPDGKTLVSGSADGTLRLWDVATHRQIGPALTGHDGRVTGLDVGPDGTVVSVGGDRTARLWNVAIPADPAATACANAGRSFTRAEWARYVPGEEFQRVCR</sequence>
<dbReference type="InterPro" id="IPR020472">
    <property type="entry name" value="WD40_PAC1"/>
</dbReference>
<keyword evidence="4" id="KW-0472">Membrane</keyword>